<protein>
    <submittedName>
        <fullName evidence="1">Uncharacterized protein</fullName>
    </submittedName>
</protein>
<comment type="caution">
    <text evidence="1">The sequence shown here is derived from an EMBL/GenBank/DDBJ whole genome shotgun (WGS) entry which is preliminary data.</text>
</comment>
<gene>
    <name evidence="1" type="ORF">CYMTET_13123</name>
</gene>
<proteinExistence type="predicted"/>
<dbReference type="AlphaFoldDB" id="A0AAE0LBD7"/>
<dbReference type="EMBL" id="LGRX02005202">
    <property type="protein sequence ID" value="KAK3278973.1"/>
    <property type="molecule type" value="Genomic_DNA"/>
</dbReference>
<dbReference type="Proteomes" id="UP001190700">
    <property type="component" value="Unassembled WGS sequence"/>
</dbReference>
<evidence type="ECO:0000313" key="1">
    <source>
        <dbReference type="EMBL" id="KAK3278973.1"/>
    </source>
</evidence>
<sequence>MGNVPSLKLRRGSCLLRHHEELLSISSGSTGDPEPLVVQFHECLKAIDASGAGALDEKAAKRQLLAALAPHFYQEVITPLRLDNELTKVSLEEIYTHVLEVTAAPSPPHVPAAAYAAPHERDVRSFVEEFQRVIRDAAALLEDLKHVGEDAHADPPLERRFGDRQKGSGGECPLCPGHYHDTARCPAMCGDCDVGLYNAAMEMDHVVSAFQAAFDDEDDAAFAELCQQHDQPLVREESGPFTYPAALGIGLRAQYARYMAFAYANCTFNSFLKVQSWSTASTLFGFLALAAAWRSIDLRAMARRNVGVAPTSWGTPPALAGVTSIHTTTKSKAA</sequence>
<evidence type="ECO:0000313" key="2">
    <source>
        <dbReference type="Proteomes" id="UP001190700"/>
    </source>
</evidence>
<accession>A0AAE0LBD7</accession>
<organism evidence="1 2">
    <name type="scientific">Cymbomonas tetramitiformis</name>
    <dbReference type="NCBI Taxonomy" id="36881"/>
    <lineage>
        <taxon>Eukaryota</taxon>
        <taxon>Viridiplantae</taxon>
        <taxon>Chlorophyta</taxon>
        <taxon>Pyramimonadophyceae</taxon>
        <taxon>Pyramimonadales</taxon>
        <taxon>Pyramimonadaceae</taxon>
        <taxon>Cymbomonas</taxon>
    </lineage>
</organism>
<reference evidence="1 2" key="1">
    <citation type="journal article" date="2015" name="Genome Biol. Evol.">
        <title>Comparative Genomics of a Bacterivorous Green Alga Reveals Evolutionary Causalities and Consequences of Phago-Mixotrophic Mode of Nutrition.</title>
        <authorList>
            <person name="Burns J.A."/>
            <person name="Paasch A."/>
            <person name="Narechania A."/>
            <person name="Kim E."/>
        </authorList>
    </citation>
    <scope>NUCLEOTIDE SEQUENCE [LARGE SCALE GENOMIC DNA]</scope>
    <source>
        <strain evidence="1 2">PLY_AMNH</strain>
    </source>
</reference>
<name>A0AAE0LBD7_9CHLO</name>
<keyword evidence="2" id="KW-1185">Reference proteome</keyword>